<organism evidence="15 16">
    <name type="scientific">Thermoanaerobacter mathranii subsp. mathranii (strain DSM 11426 / CCUG 53645 / CIP 108742 / A3)</name>
    <dbReference type="NCBI Taxonomy" id="583358"/>
    <lineage>
        <taxon>Bacteria</taxon>
        <taxon>Bacillati</taxon>
        <taxon>Bacillota</taxon>
        <taxon>Clostridia</taxon>
        <taxon>Thermoanaerobacterales</taxon>
        <taxon>Thermoanaerobacteraceae</taxon>
        <taxon>Thermoanaerobacter</taxon>
    </lineage>
</organism>
<evidence type="ECO:0000256" key="13">
    <source>
        <dbReference type="ARBA" id="ARBA00042859"/>
    </source>
</evidence>
<dbReference type="PANTHER" id="PTHR33843">
    <property type="entry name" value="ASCORBATE-SPECIFIC PTS SYSTEM EIIC COMPONENT"/>
    <property type="match status" value="1"/>
</dbReference>
<feature type="transmembrane region" description="Helical" evidence="14">
    <location>
        <begin position="277"/>
        <end position="300"/>
    </location>
</feature>
<accession>A0ABN3Z291</accession>
<keyword evidence="3" id="KW-0813">Transport</keyword>
<keyword evidence="4" id="KW-1003">Cell membrane</keyword>
<feature type="transmembrane region" description="Helical" evidence="14">
    <location>
        <begin position="21"/>
        <end position="38"/>
    </location>
</feature>
<evidence type="ECO:0000256" key="11">
    <source>
        <dbReference type="ARBA" id="ARBA00038218"/>
    </source>
</evidence>
<feature type="transmembrane region" description="Helical" evidence="14">
    <location>
        <begin position="363"/>
        <end position="382"/>
    </location>
</feature>
<keyword evidence="7 14" id="KW-0812">Transmembrane</keyword>
<feature type="transmembrane region" description="Helical" evidence="14">
    <location>
        <begin position="161"/>
        <end position="178"/>
    </location>
</feature>
<evidence type="ECO:0000256" key="6">
    <source>
        <dbReference type="ARBA" id="ARBA00022683"/>
    </source>
</evidence>
<dbReference type="NCBIfam" id="NF006923">
    <property type="entry name" value="PRK09410.2-1"/>
    <property type="match status" value="1"/>
</dbReference>
<feature type="transmembrane region" description="Helical" evidence="14">
    <location>
        <begin position="432"/>
        <end position="455"/>
    </location>
</feature>
<dbReference type="Pfam" id="PF03611">
    <property type="entry name" value="EIIC-GAT"/>
    <property type="match status" value="1"/>
</dbReference>
<evidence type="ECO:0000256" key="7">
    <source>
        <dbReference type="ARBA" id="ARBA00022692"/>
    </source>
</evidence>
<dbReference type="PANTHER" id="PTHR33843:SF4">
    <property type="entry name" value="ASCORBATE-SPECIFIC PTS SYSTEM EIIC COMPONENT"/>
    <property type="match status" value="1"/>
</dbReference>
<dbReference type="InterPro" id="IPR004703">
    <property type="entry name" value="PTS_sugar-sp_permease"/>
</dbReference>
<evidence type="ECO:0000256" key="12">
    <source>
        <dbReference type="ARBA" id="ARBA00039702"/>
    </source>
</evidence>
<dbReference type="InterPro" id="IPR051562">
    <property type="entry name" value="Ascorbate-PTS_EIIC"/>
</dbReference>
<proteinExistence type="inferred from homology"/>
<gene>
    <name evidence="15" type="ordered locus">Tmath_0342</name>
</gene>
<keyword evidence="8 14" id="KW-1133">Transmembrane helix</keyword>
<keyword evidence="9 14" id="KW-0472">Membrane</keyword>
<evidence type="ECO:0000256" key="1">
    <source>
        <dbReference type="ARBA" id="ARBA00004651"/>
    </source>
</evidence>
<name>A0ABN3Z291_THEM3</name>
<dbReference type="EMBL" id="CP002032">
    <property type="protein sequence ID" value="ADH60120.1"/>
    <property type="molecule type" value="Genomic_DNA"/>
</dbReference>
<evidence type="ECO:0000256" key="4">
    <source>
        <dbReference type="ARBA" id="ARBA00022475"/>
    </source>
</evidence>
<protein>
    <recommendedName>
        <fullName evidence="12">Ascorbate-specific PTS system EIIC component</fullName>
    </recommendedName>
    <alternativeName>
        <fullName evidence="13">Ascorbate-specific permease IIC component UlaA</fullName>
    </alternativeName>
</protein>
<evidence type="ECO:0000256" key="10">
    <source>
        <dbReference type="ARBA" id="ARBA00037387"/>
    </source>
</evidence>
<evidence type="ECO:0000256" key="9">
    <source>
        <dbReference type="ARBA" id="ARBA00023136"/>
    </source>
</evidence>
<dbReference type="Proteomes" id="UP000002064">
    <property type="component" value="Chromosome"/>
</dbReference>
<feature type="transmembrane region" description="Helical" evidence="14">
    <location>
        <begin position="133"/>
        <end position="155"/>
    </location>
</feature>
<feature type="transmembrane region" description="Helical" evidence="14">
    <location>
        <begin position="389"/>
        <end position="412"/>
    </location>
</feature>
<evidence type="ECO:0000256" key="2">
    <source>
        <dbReference type="ARBA" id="ARBA00011738"/>
    </source>
</evidence>
<comment type="function">
    <text evidence="10">The phosphoenolpyruvate-dependent sugar phosphotransferase system (sugar PTS), a major carbohydrate active transport system, catalyzes the phosphorylation of incoming sugar substrates concomitantly with their translocation across the cell membrane. The enzyme II UlaABC PTS system is involved in ascorbate transport.</text>
</comment>
<dbReference type="RefSeq" id="WP_013149739.1">
    <property type="nucleotide sequence ID" value="NC_014209.1"/>
</dbReference>
<feature type="transmembrane region" description="Helical" evidence="14">
    <location>
        <begin position="50"/>
        <end position="70"/>
    </location>
</feature>
<feature type="transmembrane region" description="Helical" evidence="14">
    <location>
        <begin position="238"/>
        <end position="257"/>
    </location>
</feature>
<evidence type="ECO:0000256" key="5">
    <source>
        <dbReference type="ARBA" id="ARBA00022597"/>
    </source>
</evidence>
<evidence type="ECO:0000256" key="14">
    <source>
        <dbReference type="SAM" id="Phobius"/>
    </source>
</evidence>
<evidence type="ECO:0000256" key="3">
    <source>
        <dbReference type="ARBA" id="ARBA00022448"/>
    </source>
</evidence>
<comment type="subunit">
    <text evidence="2">Homodimer.</text>
</comment>
<keyword evidence="6" id="KW-0598">Phosphotransferase system</keyword>
<keyword evidence="16" id="KW-1185">Reference proteome</keyword>
<comment type="similarity">
    <text evidence="11">Belongs to the UlaA family.</text>
</comment>
<evidence type="ECO:0000313" key="16">
    <source>
        <dbReference type="Proteomes" id="UP000002064"/>
    </source>
</evidence>
<feature type="transmembrane region" description="Helical" evidence="14">
    <location>
        <begin position="106"/>
        <end position="124"/>
    </location>
</feature>
<feature type="transmembrane region" description="Helical" evidence="14">
    <location>
        <begin position="335"/>
        <end position="357"/>
    </location>
</feature>
<keyword evidence="5" id="KW-0762">Sugar transport</keyword>
<reference evidence="15 16" key="1">
    <citation type="submission" date="2010-05" db="EMBL/GenBank/DDBJ databases">
        <title>Complete sequence of Thermoanaerobacter mathranii subsp. mathranii mathranii str. A3.</title>
        <authorList>
            <consortium name="US DOE Joint Genome Institute"/>
            <person name="Lucas S."/>
            <person name="Copeland A."/>
            <person name="Lapidus A."/>
            <person name="Cheng J.-F."/>
            <person name="Bruce D."/>
            <person name="Goodwin L."/>
            <person name="Pitluck S."/>
            <person name="Held B."/>
            <person name="Detter J.C."/>
            <person name="Han C."/>
            <person name="Tapia R."/>
            <person name="Land M."/>
            <person name="Hauser L."/>
            <person name="Kyrpides N."/>
            <person name="Mikhailova N."/>
            <person name="Zhou J."/>
            <person name="Hemme C."/>
            <person name="Woyke T."/>
        </authorList>
    </citation>
    <scope>NUCLEOTIDE SEQUENCE [LARGE SCALE GENOMIC DNA]</scope>
    <source>
        <strain evidence="15 16">A3</strain>
    </source>
</reference>
<evidence type="ECO:0000313" key="15">
    <source>
        <dbReference type="EMBL" id="ADH60120.1"/>
    </source>
</evidence>
<comment type="subcellular location">
    <subcellularLocation>
        <location evidence="1">Cell membrane</location>
        <topology evidence="1">Multi-pass membrane protein</topology>
    </subcellularLocation>
</comment>
<sequence length="471" mass="51559">MQIIIHGFELFSNNILTKPEFFVGLIVMIGYLLLRKPFYEAFGGFIKATVGYMLLNVGAGGLVVTFRPILAGLNERFNLNAAVIDPYFGLNAVNEGLKSIGLTSSWTLISLLIGFVWNIILVLFRKHTKIRTLFITGHIMVQQATTATWLVFLALPAMRNVQGAILVGLLVGTYWAVFSNLTVEATRDLTGNAGFAVGHQQMLGVWLSDKIAGKIGDKEKSVENLKLPGWLSMFNDNVVASGTLMLVFFGTIMIILGEPFMREIDSSFTPTLAFPTYIVSKSLMFAVYLVILMSGVRMFVAELVNSFQGIADRVLPGSLPAVDCAATYAFSSPNAVLWGFIFGAIGQFLAVAALFIFKSPIMIIPGFVPVFFDNATLAVFANKKGGFKAAAILTFLSGIIQVLGGAFAAMYFGLYQYGGWHGNFDWDTLWPVIGLIIGKLHVLGIIAVIILMLLIPQFQYTKSKDHYFEVG</sequence>
<evidence type="ECO:0000256" key="8">
    <source>
        <dbReference type="ARBA" id="ARBA00022989"/>
    </source>
</evidence>